<dbReference type="InterPro" id="IPR023214">
    <property type="entry name" value="HAD_sf"/>
</dbReference>
<dbReference type="OrthoDB" id="9790031at2"/>
<evidence type="ECO:0000313" key="2">
    <source>
        <dbReference type="Proteomes" id="UP000321157"/>
    </source>
</evidence>
<name>A0A511V2L7_9BACL</name>
<evidence type="ECO:0000313" key="1">
    <source>
        <dbReference type="EMBL" id="GEN33119.1"/>
    </source>
</evidence>
<dbReference type="Proteomes" id="UP000321157">
    <property type="component" value="Unassembled WGS sequence"/>
</dbReference>
<dbReference type="Pfam" id="PF08282">
    <property type="entry name" value="Hydrolase_3"/>
    <property type="match status" value="1"/>
</dbReference>
<dbReference type="GO" id="GO:0005829">
    <property type="term" value="C:cytosol"/>
    <property type="evidence" value="ECO:0007669"/>
    <property type="project" value="TreeGrafter"/>
</dbReference>
<dbReference type="InterPro" id="IPR036412">
    <property type="entry name" value="HAD-like_sf"/>
</dbReference>
<reference evidence="1 2" key="1">
    <citation type="submission" date="2019-07" db="EMBL/GenBank/DDBJ databases">
        <title>Whole genome shotgun sequence of Aneurinibacillus danicus NBRC 102444.</title>
        <authorList>
            <person name="Hosoyama A."/>
            <person name="Uohara A."/>
            <person name="Ohji S."/>
            <person name="Ichikawa N."/>
        </authorList>
    </citation>
    <scope>NUCLEOTIDE SEQUENCE [LARGE SCALE GENOMIC DNA]</scope>
    <source>
        <strain evidence="1 2">NBRC 102444</strain>
    </source>
</reference>
<dbReference type="SUPFAM" id="SSF56784">
    <property type="entry name" value="HAD-like"/>
    <property type="match status" value="1"/>
</dbReference>
<dbReference type="InterPro" id="IPR000150">
    <property type="entry name" value="Cof"/>
</dbReference>
<gene>
    <name evidence="1" type="ORF">ADA01nite_05790</name>
</gene>
<dbReference type="Gene3D" id="3.40.50.1000">
    <property type="entry name" value="HAD superfamily/HAD-like"/>
    <property type="match status" value="1"/>
</dbReference>
<dbReference type="NCBIfam" id="TIGR01484">
    <property type="entry name" value="HAD-SF-IIB"/>
    <property type="match status" value="1"/>
</dbReference>
<dbReference type="PANTHER" id="PTHR10000">
    <property type="entry name" value="PHOSPHOSERINE PHOSPHATASE"/>
    <property type="match status" value="1"/>
</dbReference>
<dbReference type="CDD" id="cd07516">
    <property type="entry name" value="HAD_Pase"/>
    <property type="match status" value="1"/>
</dbReference>
<dbReference type="PROSITE" id="PS01228">
    <property type="entry name" value="COF_1"/>
    <property type="match status" value="1"/>
</dbReference>
<dbReference type="GO" id="GO:0016791">
    <property type="term" value="F:phosphatase activity"/>
    <property type="evidence" value="ECO:0007669"/>
    <property type="project" value="TreeGrafter"/>
</dbReference>
<organism evidence="1 2">
    <name type="scientific">Aneurinibacillus danicus</name>
    <dbReference type="NCBI Taxonomy" id="267746"/>
    <lineage>
        <taxon>Bacteria</taxon>
        <taxon>Bacillati</taxon>
        <taxon>Bacillota</taxon>
        <taxon>Bacilli</taxon>
        <taxon>Bacillales</taxon>
        <taxon>Paenibacillaceae</taxon>
        <taxon>Aneurinibacillus group</taxon>
        <taxon>Aneurinibacillus</taxon>
    </lineage>
</organism>
<accession>A0A511V2L7</accession>
<dbReference type="AlphaFoldDB" id="A0A511V2L7"/>
<dbReference type="GO" id="GO:0000287">
    <property type="term" value="F:magnesium ion binding"/>
    <property type="evidence" value="ECO:0007669"/>
    <property type="project" value="TreeGrafter"/>
</dbReference>
<dbReference type="EMBL" id="BJXX01000023">
    <property type="protein sequence ID" value="GEN33119.1"/>
    <property type="molecule type" value="Genomic_DNA"/>
</dbReference>
<dbReference type="SFLD" id="SFLDS00003">
    <property type="entry name" value="Haloacid_Dehalogenase"/>
    <property type="match status" value="1"/>
</dbReference>
<dbReference type="Gene3D" id="3.30.1240.10">
    <property type="match status" value="1"/>
</dbReference>
<dbReference type="InterPro" id="IPR006379">
    <property type="entry name" value="HAD-SF_hydro_IIB"/>
</dbReference>
<dbReference type="SFLD" id="SFLDG01140">
    <property type="entry name" value="C2.B:_Phosphomannomutase_and_P"/>
    <property type="match status" value="1"/>
</dbReference>
<dbReference type="PANTHER" id="PTHR10000:SF8">
    <property type="entry name" value="HAD SUPERFAMILY HYDROLASE-LIKE, TYPE 3"/>
    <property type="match status" value="1"/>
</dbReference>
<comment type="caution">
    <text evidence="1">The sequence shown here is derived from an EMBL/GenBank/DDBJ whole genome shotgun (WGS) entry which is preliminary data.</text>
</comment>
<protein>
    <submittedName>
        <fullName evidence="1">Sugar phosphate phosphatase</fullName>
    </submittedName>
</protein>
<keyword evidence="2" id="KW-1185">Reference proteome</keyword>
<sequence>MDRERMLMAYKLAAIDIDGTLLTDDYKITEKNKNALKAAEEEGVQIVLCSGRAPFSVTPLLEELGIAGYFICHNGAVTSHSNTKEILHEVGFTIDSLKNVLDYCRTENIHTDFCTAFDMYTESLDREDVRAMYAKYLAQPKLVEDALSMKDTLVKFTLFGTDAQLNKAYDELAAMNLPLRMIRSGPSYIDIIDQTTSKGSALSNLAKHLDIPLSDTIAIGNYYNDLDMITMAGIGVAVGNAPGDVKEQADMVVASNNESGVAEALERLVLGKKQQV</sequence>
<dbReference type="NCBIfam" id="TIGR00099">
    <property type="entry name" value="Cof-subfamily"/>
    <property type="match status" value="1"/>
</dbReference>
<proteinExistence type="predicted"/>